<feature type="transmembrane region" description="Helical" evidence="1">
    <location>
        <begin position="48"/>
        <end position="70"/>
    </location>
</feature>
<name>A0ABT2H8K5_9MICO</name>
<keyword evidence="3" id="KW-1185">Reference proteome</keyword>
<feature type="transmembrane region" description="Helical" evidence="1">
    <location>
        <begin position="12"/>
        <end position="36"/>
    </location>
</feature>
<feature type="transmembrane region" description="Helical" evidence="1">
    <location>
        <begin position="82"/>
        <end position="101"/>
    </location>
</feature>
<feature type="transmembrane region" description="Helical" evidence="1">
    <location>
        <begin position="107"/>
        <end position="126"/>
    </location>
</feature>
<keyword evidence="1" id="KW-1133">Transmembrane helix</keyword>
<keyword evidence="1" id="KW-0472">Membrane</keyword>
<accession>A0ABT2H8K5</accession>
<evidence type="ECO:0000313" key="3">
    <source>
        <dbReference type="Proteomes" id="UP001165586"/>
    </source>
</evidence>
<proteinExistence type="predicted"/>
<organism evidence="2 3">
    <name type="scientific">Herbiconiux daphne</name>
    <dbReference type="NCBI Taxonomy" id="2970914"/>
    <lineage>
        <taxon>Bacteria</taxon>
        <taxon>Bacillati</taxon>
        <taxon>Actinomycetota</taxon>
        <taxon>Actinomycetes</taxon>
        <taxon>Micrococcales</taxon>
        <taxon>Microbacteriaceae</taxon>
        <taxon>Herbiconiux</taxon>
    </lineage>
</organism>
<dbReference type="Proteomes" id="UP001165586">
    <property type="component" value="Unassembled WGS sequence"/>
</dbReference>
<evidence type="ECO:0000313" key="2">
    <source>
        <dbReference type="EMBL" id="MCS5736252.1"/>
    </source>
</evidence>
<dbReference type="RefSeq" id="WP_259542102.1">
    <property type="nucleotide sequence ID" value="NZ_JANLCJ010000013.1"/>
</dbReference>
<gene>
    <name evidence="2" type="ORF">N1032_21165</name>
</gene>
<sequence>MSQVEPRRRPGLVTFAVVLMYIGGVAQVALGILTIFLRYAPGAEADGLVLPVTLFGSGMIFFGLFVVALASGVARGSRAARVGATVVMLLGLVLAIVDLVVAADGDWSGVAVQTVASAAVILPLWTGRGRLYFAAR</sequence>
<dbReference type="EMBL" id="JANLCJ010000013">
    <property type="protein sequence ID" value="MCS5736252.1"/>
    <property type="molecule type" value="Genomic_DNA"/>
</dbReference>
<reference evidence="2" key="1">
    <citation type="submission" date="2022-08" db="EMBL/GenBank/DDBJ databases">
        <authorList>
            <person name="Deng Y."/>
            <person name="Han X.-F."/>
            <person name="Zhang Y.-Q."/>
        </authorList>
    </citation>
    <scope>NUCLEOTIDE SEQUENCE</scope>
    <source>
        <strain evidence="2">CPCC 203386</strain>
    </source>
</reference>
<protein>
    <submittedName>
        <fullName evidence="2">Uncharacterized protein</fullName>
    </submittedName>
</protein>
<evidence type="ECO:0000256" key="1">
    <source>
        <dbReference type="SAM" id="Phobius"/>
    </source>
</evidence>
<comment type="caution">
    <text evidence="2">The sequence shown here is derived from an EMBL/GenBank/DDBJ whole genome shotgun (WGS) entry which is preliminary data.</text>
</comment>
<keyword evidence="1" id="KW-0812">Transmembrane</keyword>